<reference evidence="4 5" key="1">
    <citation type="submission" date="2022-05" db="EMBL/GenBank/DDBJ databases">
        <authorList>
            <consortium name="Genoscope - CEA"/>
            <person name="William W."/>
        </authorList>
    </citation>
    <scope>NUCLEOTIDE SEQUENCE [LARGE SCALE GENOMIC DNA]</scope>
</reference>
<feature type="domain" description="Fibronectin type-III" evidence="3">
    <location>
        <begin position="1230"/>
        <end position="1332"/>
    </location>
</feature>
<feature type="coiled-coil region" evidence="1">
    <location>
        <begin position="244"/>
        <end position="278"/>
    </location>
</feature>
<feature type="region of interest" description="Disordered" evidence="2">
    <location>
        <begin position="1011"/>
        <end position="1058"/>
    </location>
</feature>
<feature type="region of interest" description="Disordered" evidence="2">
    <location>
        <begin position="1"/>
        <end position="30"/>
    </location>
</feature>
<dbReference type="GO" id="GO:0003712">
    <property type="term" value="F:transcription coregulator activity"/>
    <property type="evidence" value="ECO:0007669"/>
    <property type="project" value="TreeGrafter"/>
</dbReference>
<comment type="caution">
    <text evidence="4">The sequence shown here is derived from an EMBL/GenBank/DDBJ whole genome shotgun (WGS) entry which is preliminary data.</text>
</comment>
<dbReference type="InterPro" id="IPR056565">
    <property type="entry name" value="Fn3_ATF7IP"/>
</dbReference>
<dbReference type="PROSITE" id="PS50853">
    <property type="entry name" value="FN3"/>
    <property type="match status" value="1"/>
</dbReference>
<feature type="compositionally biased region" description="Polar residues" evidence="2">
    <location>
        <begin position="623"/>
        <end position="641"/>
    </location>
</feature>
<keyword evidence="5" id="KW-1185">Reference proteome</keyword>
<feature type="region of interest" description="Disordered" evidence="2">
    <location>
        <begin position="760"/>
        <end position="792"/>
    </location>
</feature>
<feature type="compositionally biased region" description="Low complexity" evidence="2">
    <location>
        <begin position="143"/>
        <end position="164"/>
    </location>
</feature>
<accession>A0AAU9VYG8</accession>
<feature type="region of interest" description="Disordered" evidence="2">
    <location>
        <begin position="549"/>
        <end position="641"/>
    </location>
</feature>
<feature type="compositionally biased region" description="Low complexity" evidence="2">
    <location>
        <begin position="845"/>
        <end position="881"/>
    </location>
</feature>
<feature type="compositionally biased region" description="Polar residues" evidence="2">
    <location>
        <begin position="549"/>
        <end position="575"/>
    </location>
</feature>
<evidence type="ECO:0000256" key="2">
    <source>
        <dbReference type="SAM" id="MobiDB-lite"/>
    </source>
</evidence>
<feature type="compositionally biased region" description="Polar residues" evidence="2">
    <location>
        <begin position="1016"/>
        <end position="1045"/>
    </location>
</feature>
<feature type="compositionally biased region" description="Basic residues" evidence="2">
    <location>
        <begin position="131"/>
        <end position="142"/>
    </location>
</feature>
<name>A0AAU9VYG8_9CNID</name>
<feature type="region of interest" description="Disordered" evidence="2">
    <location>
        <begin position="1095"/>
        <end position="1147"/>
    </location>
</feature>
<proteinExistence type="predicted"/>
<dbReference type="InterPro" id="IPR036116">
    <property type="entry name" value="FN3_sf"/>
</dbReference>
<feature type="compositionally biased region" description="Polar residues" evidence="2">
    <location>
        <begin position="595"/>
        <end position="604"/>
    </location>
</feature>
<feature type="region of interest" description="Disordered" evidence="2">
    <location>
        <begin position="358"/>
        <end position="377"/>
    </location>
</feature>
<dbReference type="Pfam" id="PF16794">
    <property type="entry name" value="fn3_4"/>
    <property type="match status" value="1"/>
</dbReference>
<evidence type="ECO:0000313" key="5">
    <source>
        <dbReference type="Proteomes" id="UP001159428"/>
    </source>
</evidence>
<dbReference type="GO" id="GO:0006355">
    <property type="term" value="P:regulation of DNA-templated transcription"/>
    <property type="evidence" value="ECO:0007669"/>
    <property type="project" value="TreeGrafter"/>
</dbReference>
<feature type="region of interest" description="Disordered" evidence="2">
    <location>
        <begin position="123"/>
        <end position="189"/>
    </location>
</feature>
<feature type="region of interest" description="Disordered" evidence="2">
    <location>
        <begin position="684"/>
        <end position="705"/>
    </location>
</feature>
<organism evidence="4 5">
    <name type="scientific">Pocillopora meandrina</name>
    <dbReference type="NCBI Taxonomy" id="46732"/>
    <lineage>
        <taxon>Eukaryota</taxon>
        <taxon>Metazoa</taxon>
        <taxon>Cnidaria</taxon>
        <taxon>Anthozoa</taxon>
        <taxon>Hexacorallia</taxon>
        <taxon>Scleractinia</taxon>
        <taxon>Astrocoeniina</taxon>
        <taxon>Pocilloporidae</taxon>
        <taxon>Pocillopora</taxon>
    </lineage>
</organism>
<protein>
    <recommendedName>
        <fullName evidence="3">Fibronectin type-III domain-containing protein</fullName>
    </recommendedName>
</protein>
<feature type="compositionally biased region" description="Basic and acidic residues" evidence="2">
    <location>
        <begin position="765"/>
        <end position="774"/>
    </location>
</feature>
<dbReference type="Gene3D" id="2.60.40.10">
    <property type="entry name" value="Immunoglobulins"/>
    <property type="match status" value="1"/>
</dbReference>
<dbReference type="PANTHER" id="PTHR23210:SF26">
    <property type="entry name" value="ACTIVATING TRANSCRIPTION FACTOR 7-INTERACTING PROTEIN 1"/>
    <property type="match status" value="1"/>
</dbReference>
<dbReference type="CDD" id="cd00063">
    <property type="entry name" value="FN3"/>
    <property type="match status" value="1"/>
</dbReference>
<sequence length="1342" mass="146978">MESTEAPSKRRRFETPLLGASGADEDFTEESTEGHVVVHLNADLLHRIKQEPVDSGETPELTCVALQKDSNDNTFRETLLNESRPDPSNDDRGCASPTIPMMNETSAENESGIINERISPCIGASPATARTRSRRSVRKRFSVQRSSPEIGVSSSSSYHNLSVSKQSKNALSIRSGHRKRTNTVNQPAFSNQLVSEGSLGSTDACDITSDASDLFKRRFRKMLKDLVAKRMLKLQHSAVYSGTVSALRRKVAILERRNMQLEDKAERLQTSMMNLHNEKEKRATKTVSRGTQVSMGMILSRAWSACQGIDKASSFASEERGSLAIPGDGPVIIKVCGKQVNDASARVQIPKLSEIMRENTSQQQVESQQYTHSPQTDSALPKIQHVSSGSLLVPQQPRQQPCDFILPEHRLLLNQTLISQGNRARPLQDPNLPSQSSGINNLPVNREVVMVTDQPAQLSGVIGSWPSNSSSSAQQHATGPVNRIATVRPQQFIPSSANISLAQNVPPQAAQMPTLPRPRLESMNLPIPKDNTANISTIISQIIPPVHQTDLSSSRPAMTQTQSGNARTASMSSTVGRRRRPPGGCFCCPPDPNQRHTVGNQNPVRSGDDLRLHPGSNHEATRGQFSTTNQVSPSICTSGARTQGSLSELQPTVPLPYPQQFFPVTQASNKSSCSVPTGELANQIRSSGPNHHQRQNILPGHVNSPRAGMLCSQALPTIPESIRSAHGKQLTGGPPLQISSRAVPQQSEIQISSSIVQNPLNQEWSRSHPRESIRAPDQPLSPLSGVDLHPASHPAQRQMFPFTKEQIACNSDGSYATTIRPCSSQQHPQQQQQLPTQPYIQIHQQQVPLQQHPPRQELEQQQQRQQQQRQQPQQQQQLQKQLHQHPRRAGYVPPTPILPKPDSRAHQYWQRNPQFTASGASHCGTSVPQQLPAALNTASSSNFCLNQRPPIQTQFLRPYTPQNVRNGAYLQHPIQPSVQQNQSSVQTSSAPVSQLSVNMVQISKSVSLQRERTGAGSIQHSQTPYSPNTRACLHPNTTHSSLPRQRSNDSERNSARAAKSITPTIYNAANEHLLERRTSFTTPNIATTSIIPANSFRSAPQSPSMPSEPLLNSPTKTLLPATRTPEPRNTPLRNAQGSELKGNEAITDEASCPATALSSRTGFTTRLLPVQNFVGMKLSDDFKNVNNSETDGNNKPLDSQRDVAGQIVNFSDITEKGDKEGPQLQKDKASYLKPILGVEQSSNGIVLSWDLTSREYESKVIKYELFVTTASSESTGWQSLGVVDALALPMACTMTQFLPGASYYFTVRAITDVGDCGSEMFSHPCSITVLESNQNSSSVSPV</sequence>
<dbReference type="GO" id="GO:0005634">
    <property type="term" value="C:nucleus"/>
    <property type="evidence" value="ECO:0007669"/>
    <property type="project" value="TreeGrafter"/>
</dbReference>
<evidence type="ECO:0000256" key="1">
    <source>
        <dbReference type="SAM" id="Coils"/>
    </source>
</evidence>
<dbReference type="InterPro" id="IPR026085">
    <property type="entry name" value="ATF7-int"/>
</dbReference>
<dbReference type="GO" id="GO:0005667">
    <property type="term" value="C:transcription regulator complex"/>
    <property type="evidence" value="ECO:0007669"/>
    <property type="project" value="TreeGrafter"/>
</dbReference>
<dbReference type="EMBL" id="CALNXJ010000006">
    <property type="protein sequence ID" value="CAH3042617.1"/>
    <property type="molecule type" value="Genomic_DNA"/>
</dbReference>
<dbReference type="SUPFAM" id="SSF49265">
    <property type="entry name" value="Fibronectin type III"/>
    <property type="match status" value="1"/>
</dbReference>
<dbReference type="Proteomes" id="UP001159428">
    <property type="component" value="Unassembled WGS sequence"/>
</dbReference>
<keyword evidence="1" id="KW-0175">Coiled coil</keyword>
<feature type="region of interest" description="Disordered" evidence="2">
    <location>
        <begin position="845"/>
        <end position="903"/>
    </location>
</feature>
<feature type="compositionally biased region" description="Polar residues" evidence="2">
    <location>
        <begin position="1095"/>
        <end position="1116"/>
    </location>
</feature>
<evidence type="ECO:0000259" key="3">
    <source>
        <dbReference type="PROSITE" id="PS50853"/>
    </source>
</evidence>
<gene>
    <name evidence="4" type="ORF">PMEA_00028912</name>
</gene>
<dbReference type="PANTHER" id="PTHR23210">
    <property type="entry name" value="ACTIVATING TRANSCRIPTION FACTOR 7 INTERACTING PROTEIN"/>
    <property type="match status" value="1"/>
</dbReference>
<evidence type="ECO:0000313" key="4">
    <source>
        <dbReference type="EMBL" id="CAH3042617.1"/>
    </source>
</evidence>
<dbReference type="InterPro" id="IPR013783">
    <property type="entry name" value="Ig-like_fold"/>
</dbReference>
<dbReference type="InterPro" id="IPR003961">
    <property type="entry name" value="FN3_dom"/>
</dbReference>